<keyword evidence="1" id="KW-1133">Transmembrane helix</keyword>
<reference evidence="2 3" key="1">
    <citation type="submission" date="2018-11" db="EMBL/GenBank/DDBJ databases">
        <authorList>
            <consortium name="Pathogen Informatics"/>
        </authorList>
    </citation>
    <scope>NUCLEOTIDE SEQUENCE [LARGE SCALE GENOMIC DNA]</scope>
</reference>
<dbReference type="AlphaFoldDB" id="A0A3P6Q2U7"/>
<accession>A0A3P6Q2U7</accession>
<keyword evidence="1" id="KW-0472">Membrane</keyword>
<evidence type="ECO:0000256" key="1">
    <source>
        <dbReference type="SAM" id="Phobius"/>
    </source>
</evidence>
<dbReference type="Proteomes" id="UP000267096">
    <property type="component" value="Unassembled WGS sequence"/>
</dbReference>
<feature type="transmembrane region" description="Helical" evidence="1">
    <location>
        <begin position="19"/>
        <end position="35"/>
    </location>
</feature>
<organism evidence="2 3">
    <name type="scientific">Anisakis simplex</name>
    <name type="common">Herring worm</name>
    <dbReference type="NCBI Taxonomy" id="6269"/>
    <lineage>
        <taxon>Eukaryota</taxon>
        <taxon>Metazoa</taxon>
        <taxon>Ecdysozoa</taxon>
        <taxon>Nematoda</taxon>
        <taxon>Chromadorea</taxon>
        <taxon>Rhabditida</taxon>
        <taxon>Spirurina</taxon>
        <taxon>Ascaridomorpha</taxon>
        <taxon>Ascaridoidea</taxon>
        <taxon>Anisakidae</taxon>
        <taxon>Anisakis</taxon>
        <taxon>Anisakis simplex complex</taxon>
    </lineage>
</organism>
<evidence type="ECO:0008006" key="4">
    <source>
        <dbReference type="Google" id="ProtNLM"/>
    </source>
</evidence>
<sequence length="36" mass="4135">MYIVAPLLCYQQVKVPKSILFYIVTLCITDLMIMLG</sequence>
<evidence type="ECO:0000313" key="3">
    <source>
        <dbReference type="Proteomes" id="UP000267096"/>
    </source>
</evidence>
<protein>
    <recommendedName>
        <fullName evidence="4">G-protein coupled receptors family 1 profile domain-containing protein</fullName>
    </recommendedName>
</protein>
<proteinExistence type="predicted"/>
<gene>
    <name evidence="2" type="ORF">ASIM_LOCUS9315</name>
</gene>
<dbReference type="EMBL" id="UYRR01028063">
    <property type="protein sequence ID" value="VDK38600.1"/>
    <property type="molecule type" value="Genomic_DNA"/>
</dbReference>
<keyword evidence="1" id="KW-0812">Transmembrane</keyword>
<name>A0A3P6Q2U7_ANISI</name>
<evidence type="ECO:0000313" key="2">
    <source>
        <dbReference type="EMBL" id="VDK38600.1"/>
    </source>
</evidence>
<keyword evidence="3" id="KW-1185">Reference proteome</keyword>